<reference evidence="2" key="1">
    <citation type="submission" date="2015-07" db="EMBL/GenBank/DDBJ databases">
        <title>MeaNS - Measles Nucleotide Surveillance Program.</title>
        <authorList>
            <person name="Tran T."/>
            <person name="Druce J."/>
        </authorList>
    </citation>
    <scope>NUCLEOTIDE SEQUENCE</scope>
    <source>
        <strain evidence="2">UCB-OBI-ISO-001</strain>
        <tissue evidence="2">Gonad</tissue>
    </source>
</reference>
<feature type="chain" id="PRO_5005583415" evidence="1">
    <location>
        <begin position="25"/>
        <end position="156"/>
    </location>
</feature>
<evidence type="ECO:0000256" key="1">
    <source>
        <dbReference type="SAM" id="SignalP"/>
    </source>
</evidence>
<proteinExistence type="predicted"/>
<sequence>MAMLRIPSLITIIIVLLFGSDIIADCYENPWPETFMDFGMDDPRPFTSNWLYNVQNSYKGYGEYMRQMVNNKLKNMMTFSRDFIHQGDYYGNHFKQDPDTKMLLQEARAAFANSNSGGRYLGKLVRTASCGKHCIIKVVIGKINGNYYENVSKSYH</sequence>
<dbReference type="EMBL" id="KQ419878">
    <property type="protein sequence ID" value="KOF82118.1"/>
    <property type="molecule type" value="Genomic_DNA"/>
</dbReference>
<keyword evidence="1" id="KW-0732">Signal</keyword>
<dbReference type="OrthoDB" id="10306975at2759"/>
<protein>
    <submittedName>
        <fullName evidence="2">Uncharacterized protein</fullName>
    </submittedName>
</protein>
<evidence type="ECO:0000313" key="2">
    <source>
        <dbReference type="EMBL" id="KOF82118.1"/>
    </source>
</evidence>
<gene>
    <name evidence="2" type="ORF">OCBIM_22025658mg</name>
</gene>
<organism evidence="2">
    <name type="scientific">Octopus bimaculoides</name>
    <name type="common">California two-spotted octopus</name>
    <dbReference type="NCBI Taxonomy" id="37653"/>
    <lineage>
        <taxon>Eukaryota</taxon>
        <taxon>Metazoa</taxon>
        <taxon>Spiralia</taxon>
        <taxon>Lophotrochozoa</taxon>
        <taxon>Mollusca</taxon>
        <taxon>Cephalopoda</taxon>
        <taxon>Coleoidea</taxon>
        <taxon>Octopodiformes</taxon>
        <taxon>Octopoda</taxon>
        <taxon>Incirrata</taxon>
        <taxon>Octopodidae</taxon>
        <taxon>Octopus</taxon>
    </lineage>
</organism>
<accession>A0A0L8GYQ3</accession>
<dbReference type="AlphaFoldDB" id="A0A0L8GYQ3"/>
<feature type="signal peptide" evidence="1">
    <location>
        <begin position="1"/>
        <end position="24"/>
    </location>
</feature>
<name>A0A0L8GYQ3_OCTBM</name>